<sequence length="83" mass="8898">MFGKDSPLRERDYLPGSAFEGALWQKAAASQPNDDCVQFAKVGDVIGVRDSKLGAASPILQFTEAEIAAMLSGARNGEFDHLI</sequence>
<proteinExistence type="predicted"/>
<name>A0ABX2F3D2_9PSEU</name>
<evidence type="ECO:0000313" key="2">
    <source>
        <dbReference type="EMBL" id="NRN65703.1"/>
    </source>
</evidence>
<comment type="caution">
    <text evidence="2">The sequence shown here is derived from an EMBL/GenBank/DDBJ whole genome shotgun (WGS) entry which is preliminary data.</text>
</comment>
<gene>
    <name evidence="2" type="ORF">GC106_29140</name>
</gene>
<dbReference type="Pfam" id="PF04149">
    <property type="entry name" value="DUF397"/>
    <property type="match status" value="1"/>
</dbReference>
<protein>
    <submittedName>
        <fullName evidence="2">DUF397 domain-containing protein</fullName>
    </submittedName>
</protein>
<evidence type="ECO:0000313" key="3">
    <source>
        <dbReference type="Proteomes" id="UP000763557"/>
    </source>
</evidence>
<accession>A0ABX2F3D2</accession>
<dbReference type="EMBL" id="JAAATY010000007">
    <property type="protein sequence ID" value="NRN65703.1"/>
    <property type="molecule type" value="Genomic_DNA"/>
</dbReference>
<evidence type="ECO:0000259" key="1">
    <source>
        <dbReference type="Pfam" id="PF04149"/>
    </source>
</evidence>
<feature type="domain" description="DUF397" evidence="1">
    <location>
        <begin position="24"/>
        <end position="75"/>
    </location>
</feature>
<organism evidence="2 3">
    <name type="scientific">Kibdelosporangium persicum</name>
    <dbReference type="NCBI Taxonomy" id="2698649"/>
    <lineage>
        <taxon>Bacteria</taxon>
        <taxon>Bacillati</taxon>
        <taxon>Actinomycetota</taxon>
        <taxon>Actinomycetes</taxon>
        <taxon>Pseudonocardiales</taxon>
        <taxon>Pseudonocardiaceae</taxon>
        <taxon>Kibdelosporangium</taxon>
    </lineage>
</organism>
<keyword evidence="3" id="KW-1185">Reference proteome</keyword>
<reference evidence="2 3" key="1">
    <citation type="submission" date="2020-01" db="EMBL/GenBank/DDBJ databases">
        <title>Kibdelosporangium persica a novel Actinomycetes from a hot desert in Iran.</title>
        <authorList>
            <person name="Safaei N."/>
            <person name="Zaburannyi N."/>
            <person name="Mueller R."/>
            <person name="Wink J."/>
        </authorList>
    </citation>
    <scope>NUCLEOTIDE SEQUENCE [LARGE SCALE GENOMIC DNA]</scope>
    <source>
        <strain evidence="2 3">4NS15</strain>
    </source>
</reference>
<dbReference type="Proteomes" id="UP000763557">
    <property type="component" value="Unassembled WGS sequence"/>
</dbReference>
<dbReference type="InterPro" id="IPR007278">
    <property type="entry name" value="DUF397"/>
</dbReference>